<dbReference type="InterPro" id="IPR036916">
    <property type="entry name" value="Sda_sf"/>
</dbReference>
<dbReference type="Pfam" id="PF08970">
    <property type="entry name" value="Sda"/>
    <property type="match status" value="1"/>
</dbReference>
<dbReference type="SUPFAM" id="SSF100985">
    <property type="entry name" value="Sporulation inhibitor Sda"/>
    <property type="match status" value="1"/>
</dbReference>
<dbReference type="RefSeq" id="WP_094017422.1">
    <property type="nucleotide sequence ID" value="NZ_NMQW01000039.1"/>
</dbReference>
<dbReference type="InterPro" id="IPR015064">
    <property type="entry name" value="Sda"/>
</dbReference>
<proteinExistence type="predicted"/>
<evidence type="ECO:0000313" key="2">
    <source>
        <dbReference type="Proteomes" id="UP000215509"/>
    </source>
</evidence>
<comment type="caution">
    <text evidence="1">The sequence shown here is derived from an EMBL/GenBank/DDBJ whole genome shotgun (WGS) entry which is preliminary data.</text>
</comment>
<evidence type="ECO:0000313" key="1">
    <source>
        <dbReference type="EMBL" id="OXM83664.1"/>
    </source>
</evidence>
<dbReference type="Proteomes" id="UP000215509">
    <property type="component" value="Unassembled WGS sequence"/>
</dbReference>
<gene>
    <name evidence="1" type="ORF">CF651_23975</name>
</gene>
<protein>
    <recommendedName>
        <fullName evidence="3">Sporulation histidine kinase inhibitor Sda</fullName>
    </recommendedName>
</protein>
<reference evidence="1 2" key="1">
    <citation type="submission" date="2017-07" db="EMBL/GenBank/DDBJ databases">
        <title>Genome sequencing and assembly of Paenibacillus rigui.</title>
        <authorList>
            <person name="Mayilraj S."/>
        </authorList>
    </citation>
    <scope>NUCLEOTIDE SEQUENCE [LARGE SCALE GENOMIC DNA]</scope>
    <source>
        <strain evidence="1 2">JCM 16352</strain>
    </source>
</reference>
<name>A0A229UK37_9BACL</name>
<dbReference type="AlphaFoldDB" id="A0A229UK37"/>
<evidence type="ECO:0008006" key="3">
    <source>
        <dbReference type="Google" id="ProtNLM"/>
    </source>
</evidence>
<dbReference type="Gene3D" id="1.10.287.1100">
    <property type="entry name" value="Sporulation inhibitor A"/>
    <property type="match status" value="1"/>
</dbReference>
<dbReference type="OrthoDB" id="2933732at2"/>
<keyword evidence="2" id="KW-1185">Reference proteome</keyword>
<accession>A0A229UK37</accession>
<organism evidence="1 2">
    <name type="scientific">Paenibacillus rigui</name>
    <dbReference type="NCBI Taxonomy" id="554312"/>
    <lineage>
        <taxon>Bacteria</taxon>
        <taxon>Bacillati</taxon>
        <taxon>Bacillota</taxon>
        <taxon>Bacilli</taxon>
        <taxon>Bacillales</taxon>
        <taxon>Paenibacillaceae</taxon>
        <taxon>Paenibacillus</taxon>
    </lineage>
</organism>
<dbReference type="EMBL" id="NMQW01000039">
    <property type="protein sequence ID" value="OXM83664.1"/>
    <property type="molecule type" value="Genomic_DNA"/>
</dbReference>
<sequence length="53" mass="6400">MYKEIADEDLIDCYVNAVQMQLDTDFLGLLLYAMEQRNLRVSEEDLYFQYKLE</sequence>